<organism evidence="5 6">
    <name type="scientific">Candidatus Blautia faecigallinarum</name>
    <dbReference type="NCBI Taxonomy" id="2838488"/>
    <lineage>
        <taxon>Bacteria</taxon>
        <taxon>Bacillati</taxon>
        <taxon>Bacillota</taxon>
        <taxon>Clostridia</taxon>
        <taxon>Lachnospirales</taxon>
        <taxon>Lachnospiraceae</taxon>
        <taxon>Blautia</taxon>
    </lineage>
</organism>
<keyword evidence="4" id="KW-0670">Pyruvate</keyword>
<dbReference type="EMBL" id="DXBU01000153">
    <property type="protein sequence ID" value="HIZ23395.1"/>
    <property type="molecule type" value="Genomic_DNA"/>
</dbReference>
<evidence type="ECO:0000313" key="6">
    <source>
        <dbReference type="Proteomes" id="UP000824041"/>
    </source>
</evidence>
<proteinExistence type="predicted"/>
<evidence type="ECO:0000256" key="2">
    <source>
        <dbReference type="ARBA" id="ARBA00023145"/>
    </source>
</evidence>
<gene>
    <name evidence="5" type="ORF">IAA21_11475</name>
</gene>
<evidence type="ECO:0000313" key="5">
    <source>
        <dbReference type="EMBL" id="HIZ23395.1"/>
    </source>
</evidence>
<keyword evidence="3" id="KW-0456">Lyase</keyword>
<dbReference type="PANTHER" id="PTHR10067">
    <property type="entry name" value="PHOSPHATIDYLSERINE DECARBOXYLASE"/>
    <property type="match status" value="1"/>
</dbReference>
<reference evidence="5" key="1">
    <citation type="journal article" date="2021" name="PeerJ">
        <title>Extensive microbial diversity within the chicken gut microbiome revealed by metagenomics and culture.</title>
        <authorList>
            <person name="Gilroy R."/>
            <person name="Ravi A."/>
            <person name="Getino M."/>
            <person name="Pursley I."/>
            <person name="Horton D.L."/>
            <person name="Alikhan N.F."/>
            <person name="Baker D."/>
            <person name="Gharbi K."/>
            <person name="Hall N."/>
            <person name="Watson M."/>
            <person name="Adriaenssens E.M."/>
            <person name="Foster-Nyarko E."/>
            <person name="Jarju S."/>
            <person name="Secka A."/>
            <person name="Antonio M."/>
            <person name="Oren A."/>
            <person name="Chaudhuri R.R."/>
            <person name="La Ragione R."/>
            <person name="Hildebrand F."/>
            <person name="Pallen M.J."/>
        </authorList>
    </citation>
    <scope>NUCLEOTIDE SEQUENCE</scope>
    <source>
        <strain evidence="5">14324</strain>
    </source>
</reference>
<protein>
    <submittedName>
        <fullName evidence="5">Phosphatidylserine decarboxylase</fullName>
    </submittedName>
</protein>
<sequence>MKYIDRKGNITIEEKEPDKLLRYFYADRGGRLCLEILVRSFIFGFGERLFDSPLSRKRIPGFIKKHRIDRSEIQEESYHSFNGFLARKLKPGARPVSEGEKILISPCDGRGIVCRLGRDTEFYLKDTRYSLKSLLKNQKLAERFANGYGVFLRPSGEDSHRYFYPAEGEKSSTVCIPGTFSGHKKEDRENFPVLETCTREYTLLKTRLFGTILIMEIGDLLAGRIHNLHKEPCHVDKGQEKGYFSLGGGAVALLFQPDKIRLDFDLIENSENGYETIVKMGERIGEQKLSKRTGKTSR</sequence>
<dbReference type="Pfam" id="PF02666">
    <property type="entry name" value="PS_Dcarbxylase"/>
    <property type="match status" value="1"/>
</dbReference>
<dbReference type="Proteomes" id="UP000824041">
    <property type="component" value="Unassembled WGS sequence"/>
</dbReference>
<comment type="caution">
    <text evidence="5">The sequence shown here is derived from an EMBL/GenBank/DDBJ whole genome shotgun (WGS) entry which is preliminary data.</text>
</comment>
<dbReference type="GO" id="GO:0004609">
    <property type="term" value="F:phosphatidylserine decarboxylase activity"/>
    <property type="evidence" value="ECO:0007669"/>
    <property type="project" value="InterPro"/>
</dbReference>
<name>A0A9D2DUL2_9FIRM</name>
<dbReference type="InterPro" id="IPR003817">
    <property type="entry name" value="PS_Dcarbxylase"/>
</dbReference>
<dbReference type="GO" id="GO:0008654">
    <property type="term" value="P:phospholipid biosynthetic process"/>
    <property type="evidence" value="ECO:0007669"/>
    <property type="project" value="InterPro"/>
</dbReference>
<dbReference type="PANTHER" id="PTHR10067:SF17">
    <property type="entry name" value="PHOSPHATIDYLSERINE DECARBOXYLASE PROENZYME 2"/>
    <property type="match status" value="1"/>
</dbReference>
<keyword evidence="2" id="KW-0865">Zymogen</keyword>
<evidence type="ECO:0000256" key="4">
    <source>
        <dbReference type="ARBA" id="ARBA00023317"/>
    </source>
</evidence>
<accession>A0A9D2DUL2</accession>
<keyword evidence="1" id="KW-0210">Decarboxylase</keyword>
<dbReference type="AlphaFoldDB" id="A0A9D2DUL2"/>
<evidence type="ECO:0000256" key="1">
    <source>
        <dbReference type="ARBA" id="ARBA00022793"/>
    </source>
</evidence>
<evidence type="ECO:0000256" key="3">
    <source>
        <dbReference type="ARBA" id="ARBA00023239"/>
    </source>
</evidence>
<reference evidence="5" key="2">
    <citation type="submission" date="2021-04" db="EMBL/GenBank/DDBJ databases">
        <authorList>
            <person name="Gilroy R."/>
        </authorList>
    </citation>
    <scope>NUCLEOTIDE SEQUENCE</scope>
    <source>
        <strain evidence="5">14324</strain>
    </source>
</reference>